<protein>
    <recommendedName>
        <fullName evidence="4">Zn(II)2Cys6 transcription factor</fullName>
    </recommendedName>
</protein>
<evidence type="ECO:0000256" key="1">
    <source>
        <dbReference type="ARBA" id="ARBA00004123"/>
    </source>
</evidence>
<organism evidence="3">
    <name type="scientific">Aureobasidium pullulans</name>
    <name type="common">Black yeast</name>
    <name type="synonym">Pullularia pullulans</name>
    <dbReference type="NCBI Taxonomy" id="5580"/>
    <lineage>
        <taxon>Eukaryota</taxon>
        <taxon>Fungi</taxon>
        <taxon>Dikarya</taxon>
        <taxon>Ascomycota</taxon>
        <taxon>Pezizomycotina</taxon>
        <taxon>Dothideomycetes</taxon>
        <taxon>Dothideomycetidae</taxon>
        <taxon>Dothideales</taxon>
        <taxon>Saccotheciaceae</taxon>
        <taxon>Aureobasidium</taxon>
    </lineage>
</organism>
<dbReference type="InterPro" id="IPR021858">
    <property type="entry name" value="Fun_TF"/>
</dbReference>
<keyword evidence="2" id="KW-0539">Nucleus</keyword>
<dbReference type="GO" id="GO:0003700">
    <property type="term" value="F:DNA-binding transcription factor activity"/>
    <property type="evidence" value="ECO:0007669"/>
    <property type="project" value="TreeGrafter"/>
</dbReference>
<name>A0A4S9CHA8_AURPU</name>
<dbReference type="Pfam" id="PF11951">
    <property type="entry name" value="Fungal_trans_2"/>
    <property type="match status" value="1"/>
</dbReference>
<dbReference type="GO" id="GO:0045944">
    <property type="term" value="P:positive regulation of transcription by RNA polymerase II"/>
    <property type="evidence" value="ECO:0007669"/>
    <property type="project" value="TreeGrafter"/>
</dbReference>
<comment type="subcellular location">
    <subcellularLocation>
        <location evidence="1">Nucleus</location>
    </subcellularLocation>
</comment>
<evidence type="ECO:0000256" key="2">
    <source>
        <dbReference type="ARBA" id="ARBA00023242"/>
    </source>
</evidence>
<accession>A0A4S9CHA8</accession>
<sequence length="469" mass="52807">MRTLGEHKSRIAFPTHHPTVFNPRTSSRMDILGYDQGLPDLDLPKNNDKEALGQNTSIPIDSPQQCSSDFYYSAPVPVTIPNSLMPVPSVLLENPMNLIYCHYFINYTANVLVTHQCPSNPFSTILPQLAMQDDNLLRLLLAYAACHRARLLRHAEPKNRIATWVTPVFPSLRQALSGNEPISDSVFGSCVMLASLTQSYPLAFDLPISWQEHLSLARRLYSLRLSQEGLQRTNATVFFGRWFAYLDTFGSASSDTYQGAYYEWSRELKLAEQIPDIQCLAGFTTKSLVLLSRTAELAKRCDYERNLNGQPSIQTITMSQQLRMNLELYTLEIKHTRYDCACSESSSSSTEVYRAVNAAISHAALIYLHRRVYLLPSDSRLVQFSVNAILEAFNELKGYNAFDTPDIILPLFLAGCEARDPGKAVDVLQRLQSIENAGMGQVVRVKALLQECWDSGRDWTELKHNVLLG</sequence>
<dbReference type="GO" id="GO:0000976">
    <property type="term" value="F:transcription cis-regulatory region binding"/>
    <property type="evidence" value="ECO:0007669"/>
    <property type="project" value="TreeGrafter"/>
</dbReference>
<evidence type="ECO:0008006" key="4">
    <source>
        <dbReference type="Google" id="ProtNLM"/>
    </source>
</evidence>
<dbReference type="AlphaFoldDB" id="A0A4S9CHA8"/>
<comment type="caution">
    <text evidence="3">The sequence shown here is derived from an EMBL/GenBank/DDBJ whole genome shotgun (WGS) entry which is preliminary data.</text>
</comment>
<evidence type="ECO:0000313" key="3">
    <source>
        <dbReference type="EMBL" id="THX06401.1"/>
    </source>
</evidence>
<proteinExistence type="predicted"/>
<dbReference type="GO" id="GO:0005634">
    <property type="term" value="C:nucleus"/>
    <property type="evidence" value="ECO:0007669"/>
    <property type="project" value="UniProtKB-SubCell"/>
</dbReference>
<dbReference type="PANTHER" id="PTHR37534:SF43">
    <property type="entry name" value="FINGER DOMAIN PROTEIN, PUTATIVE (AFU_ORTHOLOGUE AFUA_1G01850)-RELATED"/>
    <property type="match status" value="1"/>
</dbReference>
<dbReference type="EMBL" id="QZAS01000023">
    <property type="protein sequence ID" value="THX06401.1"/>
    <property type="molecule type" value="Genomic_DNA"/>
</dbReference>
<gene>
    <name evidence="3" type="ORF">D6D13_06539</name>
</gene>
<reference evidence="3" key="1">
    <citation type="submission" date="2018-10" db="EMBL/GenBank/DDBJ databases">
        <title>Fifty Aureobasidium pullulans genomes reveal a recombining polyextremotolerant generalist.</title>
        <authorList>
            <person name="Gostincar C."/>
            <person name="Turk M."/>
            <person name="Zajc J."/>
            <person name="Gunde-Cimerman N."/>
        </authorList>
    </citation>
    <scope>NUCLEOTIDE SEQUENCE [LARGE SCALE GENOMIC DNA]</scope>
    <source>
        <strain evidence="3">EXF-10085</strain>
    </source>
</reference>
<dbReference type="PANTHER" id="PTHR37534">
    <property type="entry name" value="TRANSCRIPTIONAL ACTIVATOR PROTEIN UGA3"/>
    <property type="match status" value="1"/>
</dbReference>